<comment type="caution">
    <text evidence="2">The sequence shown here is derived from an EMBL/GenBank/DDBJ whole genome shotgun (WGS) entry which is preliminary data.</text>
</comment>
<feature type="region of interest" description="Disordered" evidence="1">
    <location>
        <begin position="1"/>
        <end position="42"/>
    </location>
</feature>
<protein>
    <submittedName>
        <fullName evidence="2">Uncharacterized protein</fullName>
    </submittedName>
</protein>
<evidence type="ECO:0000313" key="3">
    <source>
        <dbReference type="Proteomes" id="UP000621266"/>
    </source>
</evidence>
<dbReference type="EMBL" id="WHPN01000411">
    <property type="protein sequence ID" value="KAF4405594.1"/>
    <property type="molecule type" value="Genomic_DNA"/>
</dbReference>
<evidence type="ECO:0000313" key="2">
    <source>
        <dbReference type="EMBL" id="KAF4405594.1"/>
    </source>
</evidence>
<keyword evidence="3" id="KW-1185">Reference proteome</keyword>
<evidence type="ECO:0000256" key="1">
    <source>
        <dbReference type="SAM" id="MobiDB-lite"/>
    </source>
</evidence>
<dbReference type="Proteomes" id="UP000621266">
    <property type="component" value="Unassembled WGS sequence"/>
</dbReference>
<proteinExistence type="predicted"/>
<reference evidence="2 3" key="1">
    <citation type="submission" date="2019-10" db="EMBL/GenBank/DDBJ databases">
        <title>Streptomyces tenebrisbrunneis sp.nov., an endogenous actinomycete isolated from of Lycium ruthenicum.</title>
        <authorList>
            <person name="Ma L."/>
        </authorList>
    </citation>
    <scope>NUCLEOTIDE SEQUENCE [LARGE SCALE GENOMIC DNA]</scope>
    <source>
        <strain evidence="2 3">TRM 66187</strain>
    </source>
</reference>
<sequence>MPTRVKVEPAPGPWQPPAGRAKQPGRITPAARAYRDRRPDPERWTEAEWETYGELGGIA</sequence>
<organism evidence="2 3">
    <name type="scientific">Streptomyces lycii</name>
    <dbReference type="NCBI Taxonomy" id="2654337"/>
    <lineage>
        <taxon>Bacteria</taxon>
        <taxon>Bacillati</taxon>
        <taxon>Actinomycetota</taxon>
        <taxon>Actinomycetes</taxon>
        <taxon>Kitasatosporales</taxon>
        <taxon>Streptomycetaceae</taxon>
        <taxon>Streptomyces</taxon>
    </lineage>
</organism>
<name>A0ABQ7F9D0_9ACTN</name>
<gene>
    <name evidence="2" type="ORF">GCU69_29455</name>
</gene>
<accession>A0ABQ7F9D0</accession>
<feature type="compositionally biased region" description="Basic and acidic residues" evidence="1">
    <location>
        <begin position="33"/>
        <end position="42"/>
    </location>
</feature>
<dbReference type="RefSeq" id="WP_156207678.1">
    <property type="nucleotide sequence ID" value="NZ_WHPN01000411.1"/>
</dbReference>